<dbReference type="EMBL" id="CP098747">
    <property type="protein sequence ID" value="USG61284.1"/>
    <property type="molecule type" value="Genomic_DNA"/>
</dbReference>
<dbReference type="SUPFAM" id="SSF103481">
    <property type="entry name" value="Multidrug resistance efflux transporter EmrE"/>
    <property type="match status" value="2"/>
</dbReference>
<feature type="transmembrane region" description="Helical" evidence="6">
    <location>
        <begin position="255"/>
        <end position="274"/>
    </location>
</feature>
<evidence type="ECO:0000256" key="2">
    <source>
        <dbReference type="ARBA" id="ARBA00022475"/>
    </source>
</evidence>
<feature type="domain" description="EamA" evidence="7">
    <location>
        <begin position="162"/>
        <end position="295"/>
    </location>
</feature>
<feature type="domain" description="EamA" evidence="7">
    <location>
        <begin position="14"/>
        <end position="146"/>
    </location>
</feature>
<evidence type="ECO:0000259" key="7">
    <source>
        <dbReference type="Pfam" id="PF00892"/>
    </source>
</evidence>
<evidence type="ECO:0000256" key="3">
    <source>
        <dbReference type="ARBA" id="ARBA00022692"/>
    </source>
</evidence>
<keyword evidence="3 6" id="KW-0812">Transmembrane</keyword>
<feature type="transmembrane region" description="Helical" evidence="6">
    <location>
        <begin position="165"/>
        <end position="183"/>
    </location>
</feature>
<keyword evidence="2" id="KW-1003">Cell membrane</keyword>
<dbReference type="InterPro" id="IPR037185">
    <property type="entry name" value="EmrE-like"/>
</dbReference>
<dbReference type="InterPro" id="IPR000620">
    <property type="entry name" value="EamA_dom"/>
</dbReference>
<evidence type="ECO:0000256" key="4">
    <source>
        <dbReference type="ARBA" id="ARBA00022989"/>
    </source>
</evidence>
<dbReference type="Proteomes" id="UP001056291">
    <property type="component" value="Chromosome"/>
</dbReference>
<reference evidence="8" key="1">
    <citation type="submission" date="2022-06" db="EMBL/GenBank/DDBJ databases">
        <title>Sneathiella actinostolidae sp. nov., isolated from a sea anemonein the Western Pacific Ocean.</title>
        <authorList>
            <person name="Wei M.J."/>
        </authorList>
    </citation>
    <scope>NUCLEOTIDE SEQUENCE</scope>
    <source>
        <strain evidence="8">PHK-P5</strain>
    </source>
</reference>
<feature type="transmembrane region" description="Helical" evidence="6">
    <location>
        <begin position="102"/>
        <end position="124"/>
    </location>
</feature>
<sequence length="302" mass="32490">MNPNAPTAGSNLQAYAFLVLTTLCWGMNAVLGKFAVGEVSPMALVSLRWLGVVILMTIIARRQVARDWPILKKRLLYMLIMGSLGFTGFNTLFYVAAHSTTAVNIGILQGSIPVFVITAAFFALKDKVTPLQIIGVLVTIIGVIIVGSGGSLERLARLELNRGDVMMLGACALYAGYTVGLRFKPDVSALSFFAIMATAAFVTSLPFTFVEIQLEHFLAPTSSGWIVVVLVTLFPSFIAQLTFIRGVEILGPGRAGVFANLVPVFASIFAVSFLGEPFEIYQGTALILVLFGIWISERGKAT</sequence>
<protein>
    <submittedName>
        <fullName evidence="8">DMT family transporter</fullName>
    </submittedName>
</protein>
<dbReference type="InterPro" id="IPR050638">
    <property type="entry name" value="AA-Vitamin_Transporters"/>
</dbReference>
<dbReference type="RefSeq" id="WP_251934271.1">
    <property type="nucleotide sequence ID" value="NZ_CP098747.1"/>
</dbReference>
<evidence type="ECO:0000256" key="1">
    <source>
        <dbReference type="ARBA" id="ARBA00004651"/>
    </source>
</evidence>
<proteinExistence type="predicted"/>
<dbReference type="Pfam" id="PF00892">
    <property type="entry name" value="EamA"/>
    <property type="match status" value="2"/>
</dbReference>
<evidence type="ECO:0000313" key="9">
    <source>
        <dbReference type="Proteomes" id="UP001056291"/>
    </source>
</evidence>
<keyword evidence="4 6" id="KW-1133">Transmembrane helix</keyword>
<evidence type="ECO:0000256" key="5">
    <source>
        <dbReference type="ARBA" id="ARBA00023136"/>
    </source>
</evidence>
<keyword evidence="5 6" id="KW-0472">Membrane</keyword>
<accession>A0ABY4W2Z4</accession>
<comment type="subcellular location">
    <subcellularLocation>
        <location evidence="1">Cell membrane</location>
        <topology evidence="1">Multi-pass membrane protein</topology>
    </subcellularLocation>
</comment>
<feature type="transmembrane region" description="Helical" evidence="6">
    <location>
        <begin position="12"/>
        <end position="31"/>
    </location>
</feature>
<name>A0ABY4W2Z4_9PROT</name>
<gene>
    <name evidence="8" type="ORF">NBZ79_19180</name>
</gene>
<evidence type="ECO:0000313" key="8">
    <source>
        <dbReference type="EMBL" id="USG61284.1"/>
    </source>
</evidence>
<organism evidence="8 9">
    <name type="scientific">Sneathiella marina</name>
    <dbReference type="NCBI Taxonomy" id="2950108"/>
    <lineage>
        <taxon>Bacteria</taxon>
        <taxon>Pseudomonadati</taxon>
        <taxon>Pseudomonadota</taxon>
        <taxon>Alphaproteobacteria</taxon>
        <taxon>Sneathiellales</taxon>
        <taxon>Sneathiellaceae</taxon>
        <taxon>Sneathiella</taxon>
    </lineage>
</organism>
<evidence type="ECO:0000256" key="6">
    <source>
        <dbReference type="SAM" id="Phobius"/>
    </source>
</evidence>
<feature type="transmembrane region" description="Helical" evidence="6">
    <location>
        <begin position="280"/>
        <end position="296"/>
    </location>
</feature>
<keyword evidence="9" id="KW-1185">Reference proteome</keyword>
<feature type="transmembrane region" description="Helical" evidence="6">
    <location>
        <begin position="43"/>
        <end position="64"/>
    </location>
</feature>
<dbReference type="PANTHER" id="PTHR32322">
    <property type="entry name" value="INNER MEMBRANE TRANSPORTER"/>
    <property type="match status" value="1"/>
</dbReference>
<feature type="transmembrane region" description="Helical" evidence="6">
    <location>
        <begin position="76"/>
        <end position="96"/>
    </location>
</feature>
<feature type="transmembrane region" description="Helical" evidence="6">
    <location>
        <begin position="222"/>
        <end position="243"/>
    </location>
</feature>
<feature type="transmembrane region" description="Helical" evidence="6">
    <location>
        <begin position="190"/>
        <end position="210"/>
    </location>
</feature>
<dbReference type="PANTHER" id="PTHR32322:SF18">
    <property type="entry name" value="S-ADENOSYLMETHIONINE_S-ADENOSYLHOMOCYSTEINE TRANSPORTER"/>
    <property type="match status" value="1"/>
</dbReference>
<feature type="transmembrane region" description="Helical" evidence="6">
    <location>
        <begin position="131"/>
        <end position="150"/>
    </location>
</feature>